<evidence type="ECO:0000259" key="11">
    <source>
        <dbReference type="PROSITE" id="PS50157"/>
    </source>
</evidence>
<comment type="subcellular location">
    <subcellularLocation>
        <location evidence="1">Nucleus</location>
    </subcellularLocation>
</comment>
<name>A0A6V7NG70_ANACO</name>
<dbReference type="Gene3D" id="3.30.160.60">
    <property type="entry name" value="Classic Zinc Finger"/>
    <property type="match status" value="1"/>
</dbReference>
<dbReference type="InterPro" id="IPR036236">
    <property type="entry name" value="Znf_C2H2_sf"/>
</dbReference>
<sequence>MKPYNDFKIEEEEEEEKKKKHKYMDTMKTANLLLSLSLGSHAIGKPRNKTKRSSTAAAAADGVFECKTCSRRFATFQALGGHRTSHNRARSRPNGLSLSPRGASKERVHACALCGAGFAMGQALGGHMRRHRATEVAELIVKNNTMEKVVNLNESSLEDGCSGGSEYRLLELFV</sequence>
<keyword evidence="4 9" id="KW-0863">Zinc-finger</keyword>
<reference evidence="12" key="1">
    <citation type="submission" date="2020-07" db="EMBL/GenBank/DDBJ databases">
        <authorList>
            <person name="Lin J."/>
        </authorList>
    </citation>
    <scope>NUCLEOTIDE SEQUENCE</scope>
</reference>
<evidence type="ECO:0000256" key="4">
    <source>
        <dbReference type="ARBA" id="ARBA00022771"/>
    </source>
</evidence>
<proteinExistence type="predicted"/>
<dbReference type="AlphaFoldDB" id="A0A6V7NG70"/>
<keyword evidence="5" id="KW-0862">Zinc</keyword>
<dbReference type="GO" id="GO:0005634">
    <property type="term" value="C:nucleus"/>
    <property type="evidence" value="ECO:0007669"/>
    <property type="project" value="UniProtKB-SubCell"/>
</dbReference>
<keyword evidence="6" id="KW-0805">Transcription regulation</keyword>
<keyword evidence="7" id="KW-0804">Transcription</keyword>
<keyword evidence="2" id="KW-0479">Metal-binding</keyword>
<dbReference type="PANTHER" id="PTHR26374">
    <property type="entry name" value="ZINC FINGER PROTEIN ZAT5"/>
    <property type="match status" value="1"/>
</dbReference>
<evidence type="ECO:0000256" key="8">
    <source>
        <dbReference type="ARBA" id="ARBA00023242"/>
    </source>
</evidence>
<evidence type="ECO:0000256" key="3">
    <source>
        <dbReference type="ARBA" id="ARBA00022737"/>
    </source>
</evidence>
<feature type="domain" description="C2H2-type" evidence="11">
    <location>
        <begin position="109"/>
        <end position="136"/>
    </location>
</feature>
<accession>A0A6V7NG70</accession>
<keyword evidence="8" id="KW-0539">Nucleus</keyword>
<organism evidence="12">
    <name type="scientific">Ananas comosus var. bracteatus</name>
    <name type="common">red pineapple</name>
    <dbReference type="NCBI Taxonomy" id="296719"/>
    <lineage>
        <taxon>Eukaryota</taxon>
        <taxon>Viridiplantae</taxon>
        <taxon>Streptophyta</taxon>
        <taxon>Embryophyta</taxon>
        <taxon>Tracheophyta</taxon>
        <taxon>Spermatophyta</taxon>
        <taxon>Magnoliopsida</taxon>
        <taxon>Liliopsida</taxon>
        <taxon>Poales</taxon>
        <taxon>Bromeliaceae</taxon>
        <taxon>Bromelioideae</taxon>
        <taxon>Ananas</taxon>
    </lineage>
</organism>
<gene>
    <name evidence="12" type="ORF">CB5_LOCUS816</name>
</gene>
<evidence type="ECO:0000256" key="7">
    <source>
        <dbReference type="ARBA" id="ARBA00023163"/>
    </source>
</evidence>
<dbReference type="PROSITE" id="PS00028">
    <property type="entry name" value="ZINC_FINGER_C2H2_1"/>
    <property type="match status" value="2"/>
</dbReference>
<dbReference type="SMART" id="SM00355">
    <property type="entry name" value="ZnF_C2H2"/>
    <property type="match status" value="2"/>
</dbReference>
<evidence type="ECO:0000256" key="10">
    <source>
        <dbReference type="SAM" id="MobiDB-lite"/>
    </source>
</evidence>
<evidence type="ECO:0000256" key="2">
    <source>
        <dbReference type="ARBA" id="ARBA00022723"/>
    </source>
</evidence>
<dbReference type="GO" id="GO:0008270">
    <property type="term" value="F:zinc ion binding"/>
    <property type="evidence" value="ECO:0007669"/>
    <property type="project" value="UniProtKB-KW"/>
</dbReference>
<dbReference type="PROSITE" id="PS50157">
    <property type="entry name" value="ZINC_FINGER_C2H2_2"/>
    <property type="match status" value="2"/>
</dbReference>
<dbReference type="Pfam" id="PF13912">
    <property type="entry name" value="zf-C2H2_6"/>
    <property type="match status" value="2"/>
</dbReference>
<keyword evidence="3" id="KW-0677">Repeat</keyword>
<evidence type="ECO:0000256" key="5">
    <source>
        <dbReference type="ARBA" id="ARBA00022833"/>
    </source>
</evidence>
<evidence type="ECO:0000256" key="9">
    <source>
        <dbReference type="PROSITE-ProRule" id="PRU00042"/>
    </source>
</evidence>
<evidence type="ECO:0000256" key="1">
    <source>
        <dbReference type="ARBA" id="ARBA00004123"/>
    </source>
</evidence>
<dbReference type="EMBL" id="LR862129">
    <property type="protein sequence ID" value="CAD1817605.1"/>
    <property type="molecule type" value="Genomic_DNA"/>
</dbReference>
<evidence type="ECO:0000256" key="6">
    <source>
        <dbReference type="ARBA" id="ARBA00023015"/>
    </source>
</evidence>
<dbReference type="PANTHER" id="PTHR26374:SF171">
    <property type="entry name" value="OS11G0702400 PROTEIN"/>
    <property type="match status" value="1"/>
</dbReference>
<evidence type="ECO:0000313" key="12">
    <source>
        <dbReference type="EMBL" id="CAD1817605.1"/>
    </source>
</evidence>
<protein>
    <recommendedName>
        <fullName evidence="11">C2H2-type domain-containing protein</fullName>
    </recommendedName>
</protein>
<feature type="domain" description="C2H2-type" evidence="11">
    <location>
        <begin position="64"/>
        <end position="91"/>
    </location>
</feature>
<dbReference type="InterPro" id="IPR013087">
    <property type="entry name" value="Znf_C2H2_type"/>
</dbReference>
<dbReference type="SUPFAM" id="SSF57667">
    <property type="entry name" value="beta-beta-alpha zinc fingers"/>
    <property type="match status" value="1"/>
</dbReference>
<feature type="region of interest" description="Disordered" evidence="10">
    <location>
        <begin position="1"/>
        <end position="21"/>
    </location>
</feature>